<feature type="domain" description="Response regulatory" evidence="13">
    <location>
        <begin position="648"/>
        <end position="765"/>
    </location>
</feature>
<evidence type="ECO:0000313" key="15">
    <source>
        <dbReference type="Proteomes" id="UP001178662"/>
    </source>
</evidence>
<comment type="catalytic activity">
    <reaction evidence="1">
        <text>ATP + protein L-histidine = ADP + protein N-phospho-L-histidine.</text>
        <dbReference type="EC" id="2.7.13.3"/>
    </reaction>
</comment>
<keyword evidence="3" id="KW-0808">Transferase</keyword>
<dbReference type="InterPro" id="IPR003594">
    <property type="entry name" value="HATPase_dom"/>
</dbReference>
<name>A0AA95EXH8_9BACL</name>
<accession>A0AA95EXH8</accession>
<dbReference type="InterPro" id="IPR036890">
    <property type="entry name" value="HATPase_C_sf"/>
</dbReference>
<dbReference type="InterPro" id="IPR001789">
    <property type="entry name" value="Sig_transdc_resp-reg_receiver"/>
</dbReference>
<feature type="domain" description="Histidine kinase" evidence="12">
    <location>
        <begin position="878"/>
        <end position="977"/>
    </location>
</feature>
<dbReference type="SUPFAM" id="SSF47384">
    <property type="entry name" value="Homodimeric domain of signal transducing histidine kinase"/>
    <property type="match status" value="1"/>
</dbReference>
<keyword evidence="15" id="KW-1185">Reference proteome</keyword>
<evidence type="ECO:0000256" key="8">
    <source>
        <dbReference type="PROSITE-ProRule" id="PRU00169"/>
    </source>
</evidence>
<feature type="transmembrane region" description="Helical" evidence="10">
    <location>
        <begin position="317"/>
        <end position="337"/>
    </location>
</feature>
<dbReference type="PROSITE" id="PS50110">
    <property type="entry name" value="RESPONSE_REGULATORY"/>
    <property type="match status" value="1"/>
</dbReference>
<dbReference type="Gene3D" id="3.30.565.10">
    <property type="entry name" value="Histidine kinase-like ATPase, C-terminal domain"/>
    <property type="match status" value="1"/>
</dbReference>
<dbReference type="CDD" id="cd00156">
    <property type="entry name" value="REC"/>
    <property type="match status" value="1"/>
</dbReference>
<dbReference type="PROSITE" id="PS50109">
    <property type="entry name" value="HIS_KIN"/>
    <property type="match status" value="1"/>
</dbReference>
<dbReference type="SMART" id="SM00448">
    <property type="entry name" value="REC"/>
    <property type="match status" value="1"/>
</dbReference>
<evidence type="ECO:0000256" key="11">
    <source>
        <dbReference type="SAM" id="SignalP"/>
    </source>
</evidence>
<dbReference type="Pfam" id="PF06580">
    <property type="entry name" value="His_kinase"/>
    <property type="match status" value="1"/>
</dbReference>
<dbReference type="SMART" id="SM00387">
    <property type="entry name" value="HATPase_c"/>
    <property type="match status" value="1"/>
</dbReference>
<dbReference type="InterPro" id="IPR008979">
    <property type="entry name" value="Galactose-bd-like_sf"/>
</dbReference>
<dbReference type="PANTHER" id="PTHR34220:SF7">
    <property type="entry name" value="SENSOR HISTIDINE KINASE YPDA"/>
    <property type="match status" value="1"/>
</dbReference>
<keyword evidence="10" id="KW-1133">Transmembrane helix</keyword>
<evidence type="ECO:0000256" key="6">
    <source>
        <dbReference type="ARBA" id="ARBA00022840"/>
    </source>
</evidence>
<dbReference type="Gene3D" id="3.40.50.2300">
    <property type="match status" value="1"/>
</dbReference>
<dbReference type="Gene3D" id="1.10.287.130">
    <property type="match status" value="1"/>
</dbReference>
<gene>
    <name evidence="14" type="ORF">P0Y55_00810</name>
</gene>
<dbReference type="AlphaFoldDB" id="A0AA95EXH8"/>
<evidence type="ECO:0000259" key="12">
    <source>
        <dbReference type="PROSITE" id="PS50109"/>
    </source>
</evidence>
<keyword evidence="11" id="KW-0732">Signal</keyword>
<evidence type="ECO:0000259" key="13">
    <source>
        <dbReference type="PROSITE" id="PS50110"/>
    </source>
</evidence>
<dbReference type="GO" id="GO:0000155">
    <property type="term" value="F:phosphorelay sensor kinase activity"/>
    <property type="evidence" value="ECO:0007669"/>
    <property type="project" value="InterPro"/>
</dbReference>
<keyword evidence="10" id="KW-0812">Transmembrane</keyword>
<dbReference type="PANTHER" id="PTHR34220">
    <property type="entry name" value="SENSOR HISTIDINE KINASE YPDA"/>
    <property type="match status" value="1"/>
</dbReference>
<proteinExistence type="predicted"/>
<keyword evidence="6" id="KW-0067">ATP-binding</keyword>
<dbReference type="EMBL" id="CP119317">
    <property type="protein sequence ID" value="WEK54649.1"/>
    <property type="molecule type" value="Genomic_DNA"/>
</dbReference>
<evidence type="ECO:0000313" key="14">
    <source>
        <dbReference type="EMBL" id="WEK54649.1"/>
    </source>
</evidence>
<feature type="chain" id="PRO_5041712051" description="histidine kinase" evidence="11">
    <location>
        <begin position="23"/>
        <end position="989"/>
    </location>
</feature>
<dbReference type="InterPro" id="IPR010559">
    <property type="entry name" value="Sig_transdc_His_kin_internal"/>
</dbReference>
<dbReference type="InterPro" id="IPR050640">
    <property type="entry name" value="Bact_2-comp_sensor_kinase"/>
</dbReference>
<dbReference type="EC" id="2.7.13.3" evidence="2"/>
<protein>
    <recommendedName>
        <fullName evidence="2">histidine kinase</fullName>
        <ecNumber evidence="2">2.7.13.3</ecNumber>
    </recommendedName>
</protein>
<feature type="signal peptide" evidence="11">
    <location>
        <begin position="1"/>
        <end position="22"/>
    </location>
</feature>
<dbReference type="GO" id="GO:0005524">
    <property type="term" value="F:ATP binding"/>
    <property type="evidence" value="ECO:0007669"/>
    <property type="project" value="UniProtKB-KW"/>
</dbReference>
<dbReference type="Proteomes" id="UP001178662">
    <property type="component" value="Chromosome"/>
</dbReference>
<evidence type="ECO:0000256" key="4">
    <source>
        <dbReference type="ARBA" id="ARBA00022741"/>
    </source>
</evidence>
<dbReference type="SUPFAM" id="SSF55874">
    <property type="entry name" value="ATPase domain of HSP90 chaperone/DNA topoisomerase II/histidine kinase"/>
    <property type="match status" value="2"/>
</dbReference>
<dbReference type="Pfam" id="PF00072">
    <property type="entry name" value="Response_reg"/>
    <property type="match status" value="1"/>
</dbReference>
<keyword evidence="7" id="KW-0902">Two-component regulatory system</keyword>
<sequence length="989" mass="112763">MKKLIGCLAAFCALLAILYMVFSDKDTSSVEIKAVDGVLDLRELTDRSMLISLAGDWKFTSDSYVPPTNFKNESMNLQVPGPWSSDSQWGSYQLIVYLPDNHSDIGIRVRNIWSAHSLYVNGKKLSEYGKEAPSKQEMSPDNRPYEIYITPDSNKLLITIHVSNFYNARGGIVFPIDIGDATLMKEDVQHDIMIEWSAVFCLLLFSVFHITIYLLRTKDEAFLYSGLYFMMLSILIMTRGERLLLREFPSIPFDFFFRLQDSVTFLSVLLLIAFISMMFPLIIHKRAMFLLYLPITIYTFLNIILPARTVSGAQYVFFFYGSLIVIIAIVRIFYMTFRHQINFSRNEALILGLTLLFLVLSSLSGSFDSLFFNGRNSLNRIGLVGFVLCMNIFLGMRLMNRAEQSEQLNARLEKANKAKDDFLKVTTQELQQPLHDAVNLIKSTAREEHKVKQGEQLYLAEQIMERMVYLLRDLIDFTRIRFDDYGAIELGSTNVRMVVLHVIQLMQLTFTKKKIQIYEQVPDGFYVWADKQRLTQVMLRIMTEISLDTVESSITIDSIIVGDSVQIRFTTVRATSSTYADRQPSSGLMMTEEIMHQMNGNFTLERTESKLSFTLQLTFSEYKNPDVLSERDSDIQVAATVEETELAALLIVEDDVMHAEVIRGMLNNTYRVHIAYSTQEALSYFEQHPKLLTMIIDDILPGSKSGLQLLQKIRKHASLMELPILMMTSSEYPGYIEEIFAAGANDYLVKPFSKETLMARLNAVEQTKIYMSKAIEHEMAFLQTQIKPHFLYNALSSIISFCYTDGERAAYLLTMLSSFLRYIFETSRDGQYSTLQKELEIIEAYVEVEKARFGERLSFSYAIDPAIATDNVMIPSLLLQPLVENAIRHGLFEKEGPGQVQVTISVHGAHLHIQVVDDGVGMSAVQCAQLMGEAPANAGIGFTNVRRRVHELIQGHLEIFSLPDKGTTIHLKFPIKEGQFHVESSYRRG</sequence>
<evidence type="ECO:0000256" key="7">
    <source>
        <dbReference type="ARBA" id="ARBA00023012"/>
    </source>
</evidence>
<evidence type="ECO:0000256" key="3">
    <source>
        <dbReference type="ARBA" id="ARBA00022679"/>
    </source>
</evidence>
<dbReference type="InterPro" id="IPR005467">
    <property type="entry name" value="His_kinase_dom"/>
</dbReference>
<dbReference type="InterPro" id="IPR036097">
    <property type="entry name" value="HisK_dim/P_sf"/>
</dbReference>
<feature type="transmembrane region" description="Helical" evidence="10">
    <location>
        <begin position="289"/>
        <end position="305"/>
    </location>
</feature>
<comment type="caution">
    <text evidence="8">Lacks conserved residue(s) required for the propagation of feature annotation.</text>
</comment>
<organism evidence="14 15">
    <name type="scientific">Candidatus Cohnella colombiensis</name>
    <dbReference type="NCBI Taxonomy" id="3121368"/>
    <lineage>
        <taxon>Bacteria</taxon>
        <taxon>Bacillati</taxon>
        <taxon>Bacillota</taxon>
        <taxon>Bacilli</taxon>
        <taxon>Bacillales</taxon>
        <taxon>Paenibacillaceae</taxon>
        <taxon>Cohnella</taxon>
    </lineage>
</organism>
<dbReference type="SUPFAM" id="SSF49785">
    <property type="entry name" value="Galactose-binding domain-like"/>
    <property type="match status" value="1"/>
</dbReference>
<evidence type="ECO:0000256" key="5">
    <source>
        <dbReference type="ARBA" id="ARBA00022777"/>
    </source>
</evidence>
<reference evidence="14" key="1">
    <citation type="submission" date="2023-03" db="EMBL/GenBank/DDBJ databases">
        <title>Andean soil-derived lignocellulolytic bacterial consortium as a source of novel taxa and putative plastic-active enzymes.</title>
        <authorList>
            <person name="Diaz-Garcia L."/>
            <person name="Chuvochina M."/>
            <person name="Feuerriegel G."/>
            <person name="Bunk B."/>
            <person name="Sproer C."/>
            <person name="Streit W.R."/>
            <person name="Rodriguez L.M."/>
            <person name="Overmann J."/>
            <person name="Jimenez D.J."/>
        </authorList>
    </citation>
    <scope>NUCLEOTIDE SEQUENCE</scope>
    <source>
        <strain evidence="14">MAG 2441</strain>
    </source>
</reference>
<dbReference type="SUPFAM" id="SSF52172">
    <property type="entry name" value="CheY-like"/>
    <property type="match status" value="1"/>
</dbReference>
<keyword evidence="10" id="KW-0472">Membrane</keyword>
<dbReference type="GO" id="GO:0016020">
    <property type="term" value="C:membrane"/>
    <property type="evidence" value="ECO:0007669"/>
    <property type="project" value="InterPro"/>
</dbReference>
<feature type="coiled-coil region" evidence="9">
    <location>
        <begin position="398"/>
        <end position="425"/>
    </location>
</feature>
<keyword evidence="5 14" id="KW-0418">Kinase</keyword>
<dbReference type="Gene3D" id="2.60.120.260">
    <property type="entry name" value="Galactose-binding domain-like"/>
    <property type="match status" value="1"/>
</dbReference>
<keyword evidence="4" id="KW-0547">Nucleotide-binding</keyword>
<feature type="transmembrane region" description="Helical" evidence="10">
    <location>
        <begin position="349"/>
        <end position="372"/>
    </location>
</feature>
<evidence type="ECO:0000256" key="10">
    <source>
        <dbReference type="SAM" id="Phobius"/>
    </source>
</evidence>
<feature type="transmembrane region" description="Helical" evidence="10">
    <location>
        <begin position="196"/>
        <end position="215"/>
    </location>
</feature>
<evidence type="ECO:0000256" key="2">
    <source>
        <dbReference type="ARBA" id="ARBA00012438"/>
    </source>
</evidence>
<feature type="transmembrane region" description="Helical" evidence="10">
    <location>
        <begin position="222"/>
        <end position="240"/>
    </location>
</feature>
<dbReference type="InterPro" id="IPR011006">
    <property type="entry name" value="CheY-like_superfamily"/>
</dbReference>
<keyword evidence="9" id="KW-0175">Coiled coil</keyword>
<evidence type="ECO:0000256" key="1">
    <source>
        <dbReference type="ARBA" id="ARBA00000085"/>
    </source>
</evidence>
<feature type="transmembrane region" description="Helical" evidence="10">
    <location>
        <begin position="263"/>
        <end position="282"/>
    </location>
</feature>
<evidence type="ECO:0000256" key="9">
    <source>
        <dbReference type="SAM" id="Coils"/>
    </source>
</evidence>
<dbReference type="Pfam" id="PF02518">
    <property type="entry name" value="HATPase_c"/>
    <property type="match status" value="1"/>
</dbReference>